<evidence type="ECO:0000313" key="2">
    <source>
        <dbReference type="WBParaSite" id="PS1159_v2.g14948.t1"/>
    </source>
</evidence>
<evidence type="ECO:0000313" key="1">
    <source>
        <dbReference type="Proteomes" id="UP000887580"/>
    </source>
</evidence>
<protein>
    <submittedName>
        <fullName evidence="2">Uncharacterized protein</fullName>
    </submittedName>
</protein>
<organism evidence="1 2">
    <name type="scientific">Panagrolaimus sp. PS1159</name>
    <dbReference type="NCBI Taxonomy" id="55785"/>
    <lineage>
        <taxon>Eukaryota</taxon>
        <taxon>Metazoa</taxon>
        <taxon>Ecdysozoa</taxon>
        <taxon>Nematoda</taxon>
        <taxon>Chromadorea</taxon>
        <taxon>Rhabditida</taxon>
        <taxon>Tylenchina</taxon>
        <taxon>Panagrolaimomorpha</taxon>
        <taxon>Panagrolaimoidea</taxon>
        <taxon>Panagrolaimidae</taxon>
        <taxon>Panagrolaimus</taxon>
    </lineage>
</organism>
<name>A0AC35F894_9BILA</name>
<dbReference type="Proteomes" id="UP000887580">
    <property type="component" value="Unplaced"/>
</dbReference>
<proteinExistence type="predicted"/>
<accession>A0AC35F894</accession>
<dbReference type="WBParaSite" id="PS1159_v2.g14948.t1">
    <property type="protein sequence ID" value="PS1159_v2.g14948.t1"/>
    <property type="gene ID" value="PS1159_v2.g14948"/>
</dbReference>
<reference evidence="2" key="1">
    <citation type="submission" date="2022-11" db="UniProtKB">
        <authorList>
            <consortium name="WormBaseParasite"/>
        </authorList>
    </citation>
    <scope>IDENTIFICATION</scope>
</reference>
<sequence length="139" mass="15463">MPFSTKNRIIKTPETAAKLKQNETSAKTSKKRVAKSPQLLNQSATDNSVVKEPKPKRKRIPIKISPFNMYYPSPNVQQNGFTNNYSAFPGVFCYETAPTISFPPFDFGSGNDSTTDYSNLPSSNFTTLSNTKSSKQHCN</sequence>